<gene>
    <name evidence="3" type="ORF">SPRG_04748</name>
</gene>
<organism evidence="3 4">
    <name type="scientific">Saprolegnia parasitica (strain CBS 223.65)</name>
    <dbReference type="NCBI Taxonomy" id="695850"/>
    <lineage>
        <taxon>Eukaryota</taxon>
        <taxon>Sar</taxon>
        <taxon>Stramenopiles</taxon>
        <taxon>Oomycota</taxon>
        <taxon>Saprolegniomycetes</taxon>
        <taxon>Saprolegniales</taxon>
        <taxon>Saprolegniaceae</taxon>
        <taxon>Saprolegnia</taxon>
    </lineage>
</organism>
<dbReference type="STRING" id="695850.A0A067CVL9"/>
<proteinExistence type="predicted"/>
<evidence type="ECO:0000313" key="4">
    <source>
        <dbReference type="Proteomes" id="UP000030745"/>
    </source>
</evidence>
<feature type="compositionally biased region" description="Basic and acidic residues" evidence="2">
    <location>
        <begin position="411"/>
        <end position="434"/>
    </location>
</feature>
<dbReference type="OMA" id="GLGWQPT"/>
<name>A0A067CVL9_SAPPC</name>
<feature type="compositionally biased region" description="Polar residues" evidence="2">
    <location>
        <begin position="447"/>
        <end position="460"/>
    </location>
</feature>
<dbReference type="EMBL" id="KK583200">
    <property type="protein sequence ID" value="KDO30847.1"/>
    <property type="molecule type" value="Genomic_DNA"/>
</dbReference>
<evidence type="ECO:0000313" key="3">
    <source>
        <dbReference type="EMBL" id="KDO30847.1"/>
    </source>
</evidence>
<feature type="region of interest" description="Disordered" evidence="2">
    <location>
        <begin position="408"/>
        <end position="434"/>
    </location>
</feature>
<dbReference type="GeneID" id="24127179"/>
<protein>
    <submittedName>
        <fullName evidence="3">Uncharacterized protein</fullName>
    </submittedName>
</protein>
<feature type="region of interest" description="Disordered" evidence="2">
    <location>
        <begin position="447"/>
        <end position="498"/>
    </location>
</feature>
<dbReference type="InterPro" id="IPR000048">
    <property type="entry name" value="IQ_motif_EF-hand-BS"/>
</dbReference>
<feature type="coiled-coil region" evidence="1">
    <location>
        <begin position="32"/>
        <end position="73"/>
    </location>
</feature>
<evidence type="ECO:0000256" key="2">
    <source>
        <dbReference type="SAM" id="MobiDB-lite"/>
    </source>
</evidence>
<feature type="coiled-coil region" evidence="1">
    <location>
        <begin position="340"/>
        <end position="392"/>
    </location>
</feature>
<dbReference type="AlphaFoldDB" id="A0A067CVL9"/>
<keyword evidence="4" id="KW-1185">Reference proteome</keyword>
<dbReference type="RefSeq" id="XP_012198544.1">
    <property type="nucleotide sequence ID" value="XM_012343154.1"/>
</dbReference>
<dbReference type="OrthoDB" id="79013at2759"/>
<evidence type="ECO:0000256" key="1">
    <source>
        <dbReference type="SAM" id="Coils"/>
    </source>
</evidence>
<dbReference type="PROSITE" id="PS50096">
    <property type="entry name" value="IQ"/>
    <property type="match status" value="2"/>
</dbReference>
<reference evidence="3 4" key="1">
    <citation type="journal article" date="2013" name="PLoS Genet.">
        <title>Distinctive expansion of potential virulence genes in the genome of the oomycete fish pathogen Saprolegnia parasitica.</title>
        <authorList>
            <person name="Jiang R.H."/>
            <person name="de Bruijn I."/>
            <person name="Haas B.J."/>
            <person name="Belmonte R."/>
            <person name="Lobach L."/>
            <person name="Christie J."/>
            <person name="van den Ackerveken G."/>
            <person name="Bottin A."/>
            <person name="Bulone V."/>
            <person name="Diaz-Moreno S.M."/>
            <person name="Dumas B."/>
            <person name="Fan L."/>
            <person name="Gaulin E."/>
            <person name="Govers F."/>
            <person name="Grenville-Briggs L.J."/>
            <person name="Horner N.R."/>
            <person name="Levin J.Z."/>
            <person name="Mammella M."/>
            <person name="Meijer H.J."/>
            <person name="Morris P."/>
            <person name="Nusbaum C."/>
            <person name="Oome S."/>
            <person name="Phillips A.J."/>
            <person name="van Rooyen D."/>
            <person name="Rzeszutek E."/>
            <person name="Saraiva M."/>
            <person name="Secombes C.J."/>
            <person name="Seidl M.F."/>
            <person name="Snel B."/>
            <person name="Stassen J.H."/>
            <person name="Sykes S."/>
            <person name="Tripathy S."/>
            <person name="van den Berg H."/>
            <person name="Vega-Arreguin J.C."/>
            <person name="Wawra S."/>
            <person name="Young S.K."/>
            <person name="Zeng Q."/>
            <person name="Dieguez-Uribeondo J."/>
            <person name="Russ C."/>
            <person name="Tyler B.M."/>
            <person name="van West P."/>
        </authorList>
    </citation>
    <scope>NUCLEOTIDE SEQUENCE [LARGE SCALE GENOMIC DNA]</scope>
    <source>
        <strain evidence="3 4">CBS 223.65</strain>
    </source>
</reference>
<dbReference type="Gene3D" id="1.20.5.190">
    <property type="match status" value="1"/>
</dbReference>
<sequence>MDRRPAKSMFDAGISSKFSRQYIGALYEDTTLNAATAARVRAERKLQAQEDAIERQRLKIDLEIQKIQDAKKTIQRKKLREAKRVEARCHNAAAVLQAAARRFLERRHRRQAVAATTIASVWRMRLSIAARHVRATAAATITHALVHHVRHRRRHLAARCLQTAWRCYRALQGAKLARQAHWQQRQVAATKIQSVYRMYVVRETFLDVVDAVIRFQALYRGFVVRRLLPPAEPQVDEPDTVVAPSPRPLPSPWTPGKREIPTTAAILDYAELPGSPMNKVVLPSLLKPSTARREVPEARAIVPPKQLRQRRKTIAVTLSPMPYQTVLIQRAESATASPDEDELKRRMAHAALRRKVLQQQCEEKQRQMEKRIKQSQLEREALERSVMQREERRCRVLAKTDVRHRVAAARRAADADRQIAERETAGMEKEERQSRLASKWLLRVKTISNKPRSMTSNNQVDEPKVAARKQRPPQQPKRPKQKTLRKRQSAERDESDALWADDAFDDLVDETQLNGLLVL</sequence>
<accession>A0A067CVL9</accession>
<dbReference type="SMART" id="SM00015">
    <property type="entry name" value="IQ"/>
    <property type="match status" value="4"/>
</dbReference>
<dbReference type="KEGG" id="spar:SPRG_04748"/>
<dbReference type="VEuPathDB" id="FungiDB:SPRG_04748"/>
<feature type="region of interest" description="Disordered" evidence="2">
    <location>
        <begin position="234"/>
        <end position="257"/>
    </location>
</feature>
<dbReference type="Proteomes" id="UP000030745">
    <property type="component" value="Unassembled WGS sequence"/>
</dbReference>
<keyword evidence="1" id="KW-0175">Coiled coil</keyword>
<feature type="compositionally biased region" description="Basic residues" evidence="2">
    <location>
        <begin position="466"/>
        <end position="487"/>
    </location>
</feature>
<dbReference type="Pfam" id="PF00612">
    <property type="entry name" value="IQ"/>
    <property type="match status" value="3"/>
</dbReference>